<gene>
    <name evidence="3" type="ORF">B7R54_04945</name>
</gene>
<dbReference type="Pfam" id="PF12028">
    <property type="entry name" value="DUF3515"/>
    <property type="match status" value="1"/>
</dbReference>
<dbReference type="Proteomes" id="UP000256486">
    <property type="component" value="Unassembled WGS sequence"/>
</dbReference>
<comment type="caution">
    <text evidence="3">The sequence shown here is derived from an EMBL/GenBank/DDBJ whole genome shotgun (WGS) entry which is preliminary data.</text>
</comment>
<dbReference type="OrthoDB" id="4331648at2"/>
<feature type="compositionally biased region" description="Low complexity" evidence="1">
    <location>
        <begin position="169"/>
        <end position="207"/>
    </location>
</feature>
<dbReference type="AlphaFoldDB" id="A0A3E0VG61"/>
<proteinExistence type="predicted"/>
<feature type="chain" id="PRO_5039107197" description="Ig-like domain-containing protein" evidence="2">
    <location>
        <begin position="31"/>
        <end position="228"/>
    </location>
</feature>
<name>A0A3E0VG61_9MICO</name>
<sequence length="228" mass="22686">MLPRKRLLVPGAALAALVVAAITGCAPTVALEPAAGATDPGCAEVMVRLPTTVAEETSRETNAQATAAWGSPAAVLLRCGVAEYGPTTLPCLDIGNTSSQTGQSIQWIEDDSEKPSYTYTTFGRSPATQVIVDSNAVSATTVLIDLQSAVAAIPQTSVCTNPDDVLGTAGSGSATGSATDPTSTNPTSTDPSSTDPATGPAGTDAATLAPSDSGAPFIIETTPPAPAN</sequence>
<dbReference type="PROSITE" id="PS51257">
    <property type="entry name" value="PROKAR_LIPOPROTEIN"/>
    <property type="match status" value="1"/>
</dbReference>
<reference evidence="3 4" key="1">
    <citation type="submission" date="2017-04" db="EMBL/GenBank/DDBJ databases">
        <title>Comparative genome analysis of Subtercola boreus.</title>
        <authorList>
            <person name="Cho Y.-J."/>
            <person name="Cho A."/>
            <person name="Kim O.-S."/>
            <person name="Lee J.-I."/>
        </authorList>
    </citation>
    <scope>NUCLEOTIDE SEQUENCE [LARGE SCALE GENOMIC DNA]</scope>
    <source>
        <strain evidence="3 4">K300</strain>
    </source>
</reference>
<organism evidence="3 4">
    <name type="scientific">Subtercola boreus</name>
    <dbReference type="NCBI Taxonomy" id="120213"/>
    <lineage>
        <taxon>Bacteria</taxon>
        <taxon>Bacillati</taxon>
        <taxon>Actinomycetota</taxon>
        <taxon>Actinomycetes</taxon>
        <taxon>Micrococcales</taxon>
        <taxon>Microbacteriaceae</taxon>
        <taxon>Subtercola</taxon>
    </lineage>
</organism>
<feature type="region of interest" description="Disordered" evidence="1">
    <location>
        <begin position="169"/>
        <end position="228"/>
    </location>
</feature>
<evidence type="ECO:0008006" key="5">
    <source>
        <dbReference type="Google" id="ProtNLM"/>
    </source>
</evidence>
<accession>A0A3E0VG61</accession>
<dbReference type="EMBL" id="NBWZ01000001">
    <property type="protein sequence ID" value="RFA08649.1"/>
    <property type="molecule type" value="Genomic_DNA"/>
</dbReference>
<keyword evidence="4" id="KW-1185">Reference proteome</keyword>
<feature type="signal peptide" evidence="2">
    <location>
        <begin position="1"/>
        <end position="30"/>
    </location>
</feature>
<protein>
    <recommendedName>
        <fullName evidence="5">Ig-like domain-containing protein</fullName>
    </recommendedName>
</protein>
<dbReference type="InterPro" id="IPR021903">
    <property type="entry name" value="DUF3515"/>
</dbReference>
<keyword evidence="2" id="KW-0732">Signal</keyword>
<evidence type="ECO:0000256" key="1">
    <source>
        <dbReference type="SAM" id="MobiDB-lite"/>
    </source>
</evidence>
<evidence type="ECO:0000256" key="2">
    <source>
        <dbReference type="SAM" id="SignalP"/>
    </source>
</evidence>
<dbReference type="RefSeq" id="WP_116414054.1">
    <property type="nucleotide sequence ID" value="NZ_NBWZ01000001.1"/>
</dbReference>
<evidence type="ECO:0000313" key="3">
    <source>
        <dbReference type="EMBL" id="RFA08649.1"/>
    </source>
</evidence>
<evidence type="ECO:0000313" key="4">
    <source>
        <dbReference type="Proteomes" id="UP000256486"/>
    </source>
</evidence>